<sequence length="53" mass="5891">FVARQNMLDATASSGYTELCNLISGPVFDINFRAATNRIWQSAVPSKIKFIAR</sequence>
<keyword evidence="2" id="KW-1185">Reference proteome</keyword>
<reference evidence="1 2" key="1">
    <citation type="journal article" date="2018" name="Front. Plant Sci.">
        <title>Red Clover (Trifolium pratense) and Zigzag Clover (T. medium) - A Picture of Genomic Similarities and Differences.</title>
        <authorList>
            <person name="Dluhosova J."/>
            <person name="Istvanek J."/>
            <person name="Nedelnik J."/>
            <person name="Repkova J."/>
        </authorList>
    </citation>
    <scope>NUCLEOTIDE SEQUENCE [LARGE SCALE GENOMIC DNA]</scope>
    <source>
        <strain evidence="2">cv. 10/8</strain>
        <tissue evidence="1">Leaf</tissue>
    </source>
</reference>
<dbReference type="EMBL" id="LXQA010020548">
    <property type="protein sequence ID" value="MCH91501.1"/>
    <property type="molecule type" value="Genomic_DNA"/>
</dbReference>
<feature type="non-terminal residue" evidence="1">
    <location>
        <position position="1"/>
    </location>
</feature>
<comment type="caution">
    <text evidence="1">The sequence shown here is derived from an EMBL/GenBank/DDBJ whole genome shotgun (WGS) entry which is preliminary data.</text>
</comment>
<dbReference type="AlphaFoldDB" id="A0A392MVI4"/>
<dbReference type="Proteomes" id="UP000265520">
    <property type="component" value="Unassembled WGS sequence"/>
</dbReference>
<evidence type="ECO:0000313" key="2">
    <source>
        <dbReference type="Proteomes" id="UP000265520"/>
    </source>
</evidence>
<organism evidence="1 2">
    <name type="scientific">Trifolium medium</name>
    <dbReference type="NCBI Taxonomy" id="97028"/>
    <lineage>
        <taxon>Eukaryota</taxon>
        <taxon>Viridiplantae</taxon>
        <taxon>Streptophyta</taxon>
        <taxon>Embryophyta</taxon>
        <taxon>Tracheophyta</taxon>
        <taxon>Spermatophyta</taxon>
        <taxon>Magnoliopsida</taxon>
        <taxon>eudicotyledons</taxon>
        <taxon>Gunneridae</taxon>
        <taxon>Pentapetalae</taxon>
        <taxon>rosids</taxon>
        <taxon>fabids</taxon>
        <taxon>Fabales</taxon>
        <taxon>Fabaceae</taxon>
        <taxon>Papilionoideae</taxon>
        <taxon>50 kb inversion clade</taxon>
        <taxon>NPAAA clade</taxon>
        <taxon>Hologalegina</taxon>
        <taxon>IRL clade</taxon>
        <taxon>Trifolieae</taxon>
        <taxon>Trifolium</taxon>
    </lineage>
</organism>
<protein>
    <submittedName>
        <fullName evidence="1">Uncharacterized protein</fullName>
    </submittedName>
</protein>
<evidence type="ECO:0000313" key="1">
    <source>
        <dbReference type="EMBL" id="MCH91501.1"/>
    </source>
</evidence>
<accession>A0A392MVI4</accession>
<proteinExistence type="predicted"/>
<name>A0A392MVI4_9FABA</name>